<evidence type="ECO:0000313" key="8">
    <source>
        <dbReference type="EMBL" id="SVA20077.1"/>
    </source>
</evidence>
<sequence>MSKSILIIDDDKRLRELLEDYLKEKKYKIYLCDDFSSANEILQYFLFDLVIIDRMMPSGDGIDLIKIIKENKNIPVIMLTAMGESENRIQGLQYGADDYLSKPFEPEELYLRIKKLLNLYKDKTDKKTAIIFGNFVFNISTLQLKKDSNDIYLTEGETELLLKLIDKRNNIVLREELADRDFDENELRKVDVQVTRLRQKIEENPKQPHFIKTIRGKGYKLVCDEL</sequence>
<dbReference type="InterPro" id="IPR011006">
    <property type="entry name" value="CheY-like_superfamily"/>
</dbReference>
<dbReference type="GO" id="GO:0006355">
    <property type="term" value="P:regulation of DNA-templated transcription"/>
    <property type="evidence" value="ECO:0007669"/>
    <property type="project" value="InterPro"/>
</dbReference>
<evidence type="ECO:0008006" key="9">
    <source>
        <dbReference type="Google" id="ProtNLM"/>
    </source>
</evidence>
<dbReference type="InterPro" id="IPR036388">
    <property type="entry name" value="WH-like_DNA-bd_sf"/>
</dbReference>
<protein>
    <recommendedName>
        <fullName evidence="9">Response regulatory domain-containing protein</fullName>
    </recommendedName>
</protein>
<proteinExistence type="predicted"/>
<evidence type="ECO:0000256" key="3">
    <source>
        <dbReference type="ARBA" id="ARBA00023015"/>
    </source>
</evidence>
<dbReference type="GO" id="GO:0000156">
    <property type="term" value="F:phosphorelay response regulator activity"/>
    <property type="evidence" value="ECO:0007669"/>
    <property type="project" value="TreeGrafter"/>
</dbReference>
<dbReference type="InterPro" id="IPR016032">
    <property type="entry name" value="Sig_transdc_resp-reg_C-effctor"/>
</dbReference>
<dbReference type="Pfam" id="PF00486">
    <property type="entry name" value="Trans_reg_C"/>
    <property type="match status" value="1"/>
</dbReference>
<dbReference type="PANTHER" id="PTHR48111:SF1">
    <property type="entry name" value="TWO-COMPONENT RESPONSE REGULATOR ORR33"/>
    <property type="match status" value="1"/>
</dbReference>
<dbReference type="Gene3D" id="6.10.250.690">
    <property type="match status" value="1"/>
</dbReference>
<organism evidence="8">
    <name type="scientific">marine metagenome</name>
    <dbReference type="NCBI Taxonomy" id="408172"/>
    <lineage>
        <taxon>unclassified sequences</taxon>
        <taxon>metagenomes</taxon>
        <taxon>ecological metagenomes</taxon>
    </lineage>
</organism>
<dbReference type="GO" id="GO:0000976">
    <property type="term" value="F:transcription cis-regulatory region binding"/>
    <property type="evidence" value="ECO:0007669"/>
    <property type="project" value="TreeGrafter"/>
</dbReference>
<name>A0A381TYK1_9ZZZZ</name>
<accession>A0A381TYK1</accession>
<dbReference type="PROSITE" id="PS51755">
    <property type="entry name" value="OMPR_PHOB"/>
    <property type="match status" value="1"/>
</dbReference>
<dbReference type="Gene3D" id="1.10.10.10">
    <property type="entry name" value="Winged helix-like DNA-binding domain superfamily/Winged helix DNA-binding domain"/>
    <property type="match status" value="1"/>
</dbReference>
<dbReference type="InterPro" id="IPR001867">
    <property type="entry name" value="OmpR/PhoB-type_DNA-bd"/>
</dbReference>
<dbReference type="SMART" id="SM00448">
    <property type="entry name" value="REC"/>
    <property type="match status" value="1"/>
</dbReference>
<evidence type="ECO:0000256" key="2">
    <source>
        <dbReference type="ARBA" id="ARBA00023012"/>
    </source>
</evidence>
<dbReference type="SMART" id="SM00862">
    <property type="entry name" value="Trans_reg_C"/>
    <property type="match status" value="1"/>
</dbReference>
<keyword evidence="5" id="KW-0804">Transcription</keyword>
<dbReference type="GO" id="GO:0032993">
    <property type="term" value="C:protein-DNA complex"/>
    <property type="evidence" value="ECO:0007669"/>
    <property type="project" value="TreeGrafter"/>
</dbReference>
<evidence type="ECO:0000256" key="4">
    <source>
        <dbReference type="ARBA" id="ARBA00023125"/>
    </source>
</evidence>
<dbReference type="PANTHER" id="PTHR48111">
    <property type="entry name" value="REGULATOR OF RPOS"/>
    <property type="match status" value="1"/>
</dbReference>
<evidence type="ECO:0000259" key="6">
    <source>
        <dbReference type="PROSITE" id="PS50110"/>
    </source>
</evidence>
<dbReference type="CDD" id="cd17574">
    <property type="entry name" value="REC_OmpR"/>
    <property type="match status" value="1"/>
</dbReference>
<dbReference type="InterPro" id="IPR001789">
    <property type="entry name" value="Sig_transdc_resp-reg_receiver"/>
</dbReference>
<keyword evidence="4" id="KW-0238">DNA-binding</keyword>
<evidence type="ECO:0000256" key="5">
    <source>
        <dbReference type="ARBA" id="ARBA00023163"/>
    </source>
</evidence>
<dbReference type="InterPro" id="IPR039420">
    <property type="entry name" value="WalR-like"/>
</dbReference>
<reference evidence="8" key="1">
    <citation type="submission" date="2018-05" db="EMBL/GenBank/DDBJ databases">
        <authorList>
            <person name="Lanie J.A."/>
            <person name="Ng W.-L."/>
            <person name="Kazmierczak K.M."/>
            <person name="Andrzejewski T.M."/>
            <person name="Davidsen T.M."/>
            <person name="Wayne K.J."/>
            <person name="Tettelin H."/>
            <person name="Glass J.I."/>
            <person name="Rusch D."/>
            <person name="Podicherti R."/>
            <person name="Tsui H.-C.T."/>
            <person name="Winkler M.E."/>
        </authorList>
    </citation>
    <scope>NUCLEOTIDE SEQUENCE</scope>
</reference>
<dbReference type="SUPFAM" id="SSF52172">
    <property type="entry name" value="CheY-like"/>
    <property type="match status" value="1"/>
</dbReference>
<keyword evidence="1" id="KW-0597">Phosphoprotein</keyword>
<dbReference type="GO" id="GO:0005829">
    <property type="term" value="C:cytosol"/>
    <property type="evidence" value="ECO:0007669"/>
    <property type="project" value="TreeGrafter"/>
</dbReference>
<dbReference type="CDD" id="cd00383">
    <property type="entry name" value="trans_reg_C"/>
    <property type="match status" value="1"/>
</dbReference>
<gene>
    <name evidence="8" type="ORF">METZ01_LOCUS72931</name>
</gene>
<evidence type="ECO:0000259" key="7">
    <source>
        <dbReference type="PROSITE" id="PS51755"/>
    </source>
</evidence>
<dbReference type="SUPFAM" id="SSF46894">
    <property type="entry name" value="C-terminal effector domain of the bipartite response regulators"/>
    <property type="match status" value="1"/>
</dbReference>
<keyword evidence="2" id="KW-0902">Two-component regulatory system</keyword>
<dbReference type="EMBL" id="UINC01005246">
    <property type="protein sequence ID" value="SVA20077.1"/>
    <property type="molecule type" value="Genomic_DNA"/>
</dbReference>
<dbReference type="PROSITE" id="PS50110">
    <property type="entry name" value="RESPONSE_REGULATORY"/>
    <property type="match status" value="1"/>
</dbReference>
<dbReference type="Gene3D" id="3.40.50.2300">
    <property type="match status" value="1"/>
</dbReference>
<keyword evidence="3" id="KW-0805">Transcription regulation</keyword>
<dbReference type="Pfam" id="PF00072">
    <property type="entry name" value="Response_reg"/>
    <property type="match status" value="1"/>
</dbReference>
<feature type="domain" description="Response regulatory" evidence="6">
    <location>
        <begin position="4"/>
        <end position="117"/>
    </location>
</feature>
<evidence type="ECO:0000256" key="1">
    <source>
        <dbReference type="ARBA" id="ARBA00022553"/>
    </source>
</evidence>
<dbReference type="AlphaFoldDB" id="A0A381TYK1"/>
<feature type="domain" description="OmpR/PhoB-type" evidence="7">
    <location>
        <begin position="127"/>
        <end position="223"/>
    </location>
</feature>